<name>A0ABR1WCH4_9PEZI</name>
<organism evidence="2 3">
    <name type="scientific">Apiospora saccharicola</name>
    <dbReference type="NCBI Taxonomy" id="335842"/>
    <lineage>
        <taxon>Eukaryota</taxon>
        <taxon>Fungi</taxon>
        <taxon>Dikarya</taxon>
        <taxon>Ascomycota</taxon>
        <taxon>Pezizomycotina</taxon>
        <taxon>Sordariomycetes</taxon>
        <taxon>Xylariomycetidae</taxon>
        <taxon>Amphisphaeriales</taxon>
        <taxon>Apiosporaceae</taxon>
        <taxon>Apiospora</taxon>
    </lineage>
</organism>
<reference evidence="2 3" key="1">
    <citation type="submission" date="2023-01" db="EMBL/GenBank/DDBJ databases">
        <title>Analysis of 21 Apiospora genomes using comparative genomics revels a genus with tremendous synthesis potential of carbohydrate active enzymes and secondary metabolites.</title>
        <authorList>
            <person name="Sorensen T."/>
        </authorList>
    </citation>
    <scope>NUCLEOTIDE SEQUENCE [LARGE SCALE GENOMIC DNA]</scope>
    <source>
        <strain evidence="2 3">CBS 83171</strain>
    </source>
</reference>
<proteinExistence type="predicted"/>
<evidence type="ECO:0000256" key="1">
    <source>
        <dbReference type="SAM" id="MobiDB-lite"/>
    </source>
</evidence>
<sequence length="415" mass="47695">MSYVSGGSYHTCSWGRQKSLCCQVSKPLPPPLVCELTTCDIDPWSCDDDDGESIDVPEKRDLVDSIFQSDQKGDVSILEKRYKERPISIWLFDGRLWSQTSLAYVLGSWLWRRARENGNNRYYALRSQQCDNAQVEPRPITEGDLVLPKGQQVEHRVPLSTSALFIASCNHGRMWNRSPKGKIIGGKPSGQLTPEGRRTRTPAIRSEFWRNVWNDANALPAGLPPVTPTSPEMRRPADRIYEALGSATNLEPLTFLDGAINRAKGCIEGYKRPMSEKKLKRYLRNANQGTDSQRQLAVQTFLAPLRETRGVFQYLRDVHVYTTMDNIVSTVYRELRLIEEHIFEARGISDHWTEWYPYYFSEVSAFARDWAAEHIATIRTFYRENPTAGNRDQVLKELVELEDSVKGWKYMFEDQ</sequence>
<dbReference type="EMBL" id="JAQQWM010000001">
    <property type="protein sequence ID" value="KAK8081220.1"/>
    <property type="molecule type" value="Genomic_DNA"/>
</dbReference>
<comment type="caution">
    <text evidence="2">The sequence shown here is derived from an EMBL/GenBank/DDBJ whole genome shotgun (WGS) entry which is preliminary data.</text>
</comment>
<evidence type="ECO:0000313" key="2">
    <source>
        <dbReference type="EMBL" id="KAK8081220.1"/>
    </source>
</evidence>
<dbReference type="Proteomes" id="UP001446871">
    <property type="component" value="Unassembled WGS sequence"/>
</dbReference>
<gene>
    <name evidence="2" type="ORF">PG996_000001</name>
</gene>
<keyword evidence="3" id="KW-1185">Reference proteome</keyword>
<accession>A0ABR1WCH4</accession>
<evidence type="ECO:0000313" key="3">
    <source>
        <dbReference type="Proteomes" id="UP001446871"/>
    </source>
</evidence>
<protein>
    <submittedName>
        <fullName evidence="2">Uncharacterized protein</fullName>
    </submittedName>
</protein>
<feature type="region of interest" description="Disordered" evidence="1">
    <location>
        <begin position="177"/>
        <end position="199"/>
    </location>
</feature>